<organism evidence="2 3">
    <name type="scientific">Kineococcus xinjiangensis</name>
    <dbReference type="NCBI Taxonomy" id="512762"/>
    <lineage>
        <taxon>Bacteria</taxon>
        <taxon>Bacillati</taxon>
        <taxon>Actinomycetota</taxon>
        <taxon>Actinomycetes</taxon>
        <taxon>Kineosporiales</taxon>
        <taxon>Kineosporiaceae</taxon>
        <taxon>Kineococcus</taxon>
    </lineage>
</organism>
<protein>
    <submittedName>
        <fullName evidence="2">Uncharacterized protein DUF3375</fullName>
    </submittedName>
</protein>
<evidence type="ECO:0000313" key="3">
    <source>
        <dbReference type="Proteomes" id="UP000239485"/>
    </source>
</evidence>
<evidence type="ECO:0000313" key="2">
    <source>
        <dbReference type="EMBL" id="PPK96161.1"/>
    </source>
</evidence>
<dbReference type="AlphaFoldDB" id="A0A2S6IPR3"/>
<dbReference type="Pfam" id="PF11855">
    <property type="entry name" value="DUF3375"/>
    <property type="match status" value="1"/>
</dbReference>
<feature type="compositionally biased region" description="Low complexity" evidence="1">
    <location>
        <begin position="505"/>
        <end position="515"/>
    </location>
</feature>
<proteinExistence type="predicted"/>
<accession>A0A2S6IPR3</accession>
<keyword evidence="3" id="KW-1185">Reference proteome</keyword>
<feature type="region of interest" description="Disordered" evidence="1">
    <location>
        <begin position="492"/>
        <end position="515"/>
    </location>
</feature>
<dbReference type="Proteomes" id="UP000239485">
    <property type="component" value="Unassembled WGS sequence"/>
</dbReference>
<reference evidence="2 3" key="1">
    <citation type="submission" date="2018-02" db="EMBL/GenBank/DDBJ databases">
        <title>Genomic Encyclopedia of Archaeal and Bacterial Type Strains, Phase II (KMG-II): from individual species to whole genera.</title>
        <authorList>
            <person name="Goeker M."/>
        </authorList>
    </citation>
    <scope>NUCLEOTIDE SEQUENCE [LARGE SCALE GENOMIC DNA]</scope>
    <source>
        <strain evidence="2 3">DSM 22857</strain>
    </source>
</reference>
<dbReference type="EMBL" id="PTJD01000005">
    <property type="protein sequence ID" value="PPK96161.1"/>
    <property type="molecule type" value="Genomic_DNA"/>
</dbReference>
<dbReference type="RefSeq" id="WP_104432518.1">
    <property type="nucleotide sequence ID" value="NZ_PTJD01000005.1"/>
</dbReference>
<gene>
    <name evidence="2" type="ORF">CLV92_105263</name>
</gene>
<name>A0A2S6IPR3_9ACTN</name>
<dbReference type="InterPro" id="IPR021804">
    <property type="entry name" value="DUF3375"/>
</dbReference>
<feature type="compositionally biased region" description="Gly residues" evidence="1">
    <location>
        <begin position="492"/>
        <end position="504"/>
    </location>
</feature>
<evidence type="ECO:0000256" key="1">
    <source>
        <dbReference type="SAM" id="MobiDB-lite"/>
    </source>
</evidence>
<comment type="caution">
    <text evidence="2">The sequence shown here is derived from an EMBL/GenBank/DDBJ whole genome shotgun (WGS) entry which is preliminary data.</text>
</comment>
<dbReference type="OrthoDB" id="138803at2"/>
<sequence>MDYDEVAALRRHSPAWRLLRADHAPLVVSFLGRVFVDDNVRSLPLARLSDLLDDTLHVLNDRLGAGTFPRPAKSYLDDWAGPEAGWLRTYYPPGSDEAHVDATPALEKAVAWVRSLPQRSFIGTESRLNTAVELLRQIVVGSQADPQLRLNELLQRRAALDEEIERLRRGEVVVMEPAAVRDRYQQFAGTALGLLSDLREVEDNFRFLDRTLRERIATFDGSKGELLEEVLADRRAIAESDQGRTFRAFYDFLLSARRQEEFQQLLAQVQHLDVVAGAAEGAALDPRLRRIHHAWLEAGERTQMTVRVLSEQLRRFLDERAWLENRRVLDVLRSIESSALAVREHAAGAPGTEVDAGAPAVVLPMERPLFTPRPPLALDSTLTVRGEGGEAEDVDVAALFAQSSVDTTRLAVAVRRALQQRGQVALADVVAVAPLRQGLAEVLAYFALDDAGFERVFDPRVREQVHWDGSDGQRRRADLPRLVFVRRGAPAGAGRGGAGVGGAAAGAAAQEEGRG</sequence>